<reference evidence="12 13" key="1">
    <citation type="submission" date="2019-07" db="EMBL/GenBank/DDBJ databases">
        <authorList>
            <person name="Kim J."/>
        </authorList>
    </citation>
    <scope>NUCLEOTIDE SEQUENCE [LARGE SCALE GENOMIC DNA]</scope>
    <source>
        <strain evidence="12 13">JC52</strain>
    </source>
</reference>
<sequence>MFKLYDISMTLDAGIQVWKDKDAKRPTFENTSNHETGSTYETRISLDAHTGTHLDAPLHMLKDGATIETIPLQDLVGTARVLDLTHVTHEITREDLEPFAIQKGEWILFKTRNSLNEGPNFDVEFVFLRADGAAYLAELGIKGVGTDALGIERSQSEYPTHRTLMRNNVLILEGLRLKDVPSGSYFFVLAPLKLAGIEAAPARAFLLGS</sequence>
<evidence type="ECO:0000256" key="10">
    <source>
        <dbReference type="ARBA" id="ARBA00048496"/>
    </source>
</evidence>
<evidence type="ECO:0000256" key="8">
    <source>
        <dbReference type="ARBA" id="ARBA00022833"/>
    </source>
</evidence>
<dbReference type="InterPro" id="IPR037175">
    <property type="entry name" value="KFase_sf"/>
</dbReference>
<dbReference type="PANTHER" id="PTHR31118">
    <property type="entry name" value="CYCLASE-LIKE PROTEIN 2"/>
    <property type="match status" value="1"/>
</dbReference>
<evidence type="ECO:0000256" key="6">
    <source>
        <dbReference type="ARBA" id="ARBA00022723"/>
    </source>
</evidence>
<name>A0A559K0D4_9BACL</name>
<protein>
    <recommendedName>
        <fullName evidence="5">Kynurenine formamidase</fullName>
        <ecNumber evidence="4">3.5.1.9</ecNumber>
    </recommendedName>
</protein>
<keyword evidence="8" id="KW-0862">Zinc</keyword>
<dbReference type="PANTHER" id="PTHR31118:SF32">
    <property type="entry name" value="KYNURENINE FORMAMIDASE"/>
    <property type="match status" value="1"/>
</dbReference>
<dbReference type="OrthoDB" id="9796085at2"/>
<dbReference type="GO" id="GO:0046872">
    <property type="term" value="F:metal ion binding"/>
    <property type="evidence" value="ECO:0007669"/>
    <property type="project" value="UniProtKB-KW"/>
</dbReference>
<evidence type="ECO:0000256" key="5">
    <source>
        <dbReference type="ARBA" id="ARBA00014889"/>
    </source>
</evidence>
<evidence type="ECO:0000256" key="11">
    <source>
        <dbReference type="ARBA" id="ARBA00060547"/>
    </source>
</evidence>
<evidence type="ECO:0000256" key="2">
    <source>
        <dbReference type="ARBA" id="ARBA00002204"/>
    </source>
</evidence>
<dbReference type="EMBL" id="VNJI01000056">
    <property type="protein sequence ID" value="TVY05556.1"/>
    <property type="molecule type" value="Genomic_DNA"/>
</dbReference>
<keyword evidence="6" id="KW-0479">Metal-binding</keyword>
<evidence type="ECO:0000313" key="12">
    <source>
        <dbReference type="EMBL" id="TVY05556.1"/>
    </source>
</evidence>
<dbReference type="InterPro" id="IPR007325">
    <property type="entry name" value="KFase/CYL"/>
</dbReference>
<organism evidence="12 13">
    <name type="scientific">Paenibacillus cremeus</name>
    <dbReference type="NCBI Taxonomy" id="2163881"/>
    <lineage>
        <taxon>Bacteria</taxon>
        <taxon>Bacillati</taxon>
        <taxon>Bacillota</taxon>
        <taxon>Bacilli</taxon>
        <taxon>Bacillales</taxon>
        <taxon>Paenibacillaceae</taxon>
        <taxon>Paenibacillus</taxon>
    </lineage>
</organism>
<dbReference type="AlphaFoldDB" id="A0A559K0D4"/>
<keyword evidence="7" id="KW-0378">Hydrolase</keyword>
<dbReference type="GO" id="GO:0004061">
    <property type="term" value="F:arylformamidase activity"/>
    <property type="evidence" value="ECO:0007669"/>
    <property type="project" value="UniProtKB-EC"/>
</dbReference>
<comment type="pathway">
    <text evidence="11">Amino-acid degradation; L-tryptophan degradation via kynurenine pathway; L-kynurenine from L-tryptophan: step 2/2.</text>
</comment>
<evidence type="ECO:0000256" key="3">
    <source>
        <dbReference type="ARBA" id="ARBA00011738"/>
    </source>
</evidence>
<dbReference type="Proteomes" id="UP000317036">
    <property type="component" value="Unassembled WGS sequence"/>
</dbReference>
<dbReference type="SUPFAM" id="SSF102198">
    <property type="entry name" value="Putative cyclase"/>
    <property type="match status" value="1"/>
</dbReference>
<evidence type="ECO:0000313" key="13">
    <source>
        <dbReference type="Proteomes" id="UP000317036"/>
    </source>
</evidence>
<comment type="cofactor">
    <cofactor evidence="1">
        <name>Zn(2+)</name>
        <dbReference type="ChEBI" id="CHEBI:29105"/>
    </cofactor>
</comment>
<gene>
    <name evidence="12" type="ORF">FPZ49_29675</name>
</gene>
<comment type="caution">
    <text evidence="12">The sequence shown here is derived from an EMBL/GenBank/DDBJ whole genome shotgun (WGS) entry which is preliminary data.</text>
</comment>
<evidence type="ECO:0000256" key="7">
    <source>
        <dbReference type="ARBA" id="ARBA00022801"/>
    </source>
</evidence>
<evidence type="ECO:0000256" key="9">
    <source>
        <dbReference type="ARBA" id="ARBA00023079"/>
    </source>
</evidence>
<dbReference type="EC" id="3.5.1.9" evidence="4"/>
<evidence type="ECO:0000256" key="4">
    <source>
        <dbReference type="ARBA" id="ARBA00012930"/>
    </source>
</evidence>
<proteinExistence type="predicted"/>
<evidence type="ECO:0000256" key="1">
    <source>
        <dbReference type="ARBA" id="ARBA00001947"/>
    </source>
</evidence>
<dbReference type="RefSeq" id="WP_144853965.1">
    <property type="nucleotide sequence ID" value="NZ_VNJI01000056.1"/>
</dbReference>
<dbReference type="Pfam" id="PF04199">
    <property type="entry name" value="Cyclase"/>
    <property type="match status" value="1"/>
</dbReference>
<dbReference type="FunFam" id="3.50.30.50:FF:000001">
    <property type="entry name" value="Kynurenine formamidase"/>
    <property type="match status" value="1"/>
</dbReference>
<dbReference type="Gene3D" id="3.50.30.50">
    <property type="entry name" value="Putative cyclase"/>
    <property type="match status" value="1"/>
</dbReference>
<dbReference type="GO" id="GO:0019441">
    <property type="term" value="P:L-tryptophan catabolic process to kynurenine"/>
    <property type="evidence" value="ECO:0007669"/>
    <property type="project" value="InterPro"/>
</dbReference>
<keyword evidence="9" id="KW-0823">Tryptophan catabolism</keyword>
<accession>A0A559K0D4</accession>
<comment type="function">
    <text evidence="2">Catalyzes the hydrolysis of N-formyl-L-kynurenine to L-kynurenine, the second step in the kynurenine pathway of tryptophan degradation.</text>
</comment>
<keyword evidence="13" id="KW-1185">Reference proteome</keyword>
<comment type="subunit">
    <text evidence="3">Homodimer.</text>
</comment>
<comment type="catalytic activity">
    <reaction evidence="10">
        <text>N-formyl-L-kynurenine + H2O = L-kynurenine + formate + H(+)</text>
        <dbReference type="Rhea" id="RHEA:13009"/>
        <dbReference type="ChEBI" id="CHEBI:15377"/>
        <dbReference type="ChEBI" id="CHEBI:15378"/>
        <dbReference type="ChEBI" id="CHEBI:15740"/>
        <dbReference type="ChEBI" id="CHEBI:57959"/>
        <dbReference type="ChEBI" id="CHEBI:58629"/>
        <dbReference type="EC" id="3.5.1.9"/>
    </reaction>
</comment>